<accession>A0A645ABU7</accession>
<comment type="caution">
    <text evidence="1">The sequence shown here is derived from an EMBL/GenBank/DDBJ whole genome shotgun (WGS) entry which is preliminary data.</text>
</comment>
<name>A0A645ABU7_9ZZZZ</name>
<evidence type="ECO:0000313" key="1">
    <source>
        <dbReference type="EMBL" id="MPM47164.1"/>
    </source>
</evidence>
<dbReference type="AlphaFoldDB" id="A0A645ABU7"/>
<gene>
    <name evidence="1" type="ORF">SDC9_93872</name>
</gene>
<dbReference type="EMBL" id="VSSQ01011567">
    <property type="protein sequence ID" value="MPM47164.1"/>
    <property type="molecule type" value="Genomic_DNA"/>
</dbReference>
<protein>
    <submittedName>
        <fullName evidence="1">Uncharacterized protein</fullName>
    </submittedName>
</protein>
<sequence length="68" mass="7901">MNQNKYSICFFDFKSIYKVKDSYSCKKEAVFKANELLINQSLSILDFVGGTICIVNNDKRVVVWSRQI</sequence>
<proteinExistence type="predicted"/>
<reference evidence="1" key="1">
    <citation type="submission" date="2019-08" db="EMBL/GenBank/DDBJ databases">
        <authorList>
            <person name="Kucharzyk K."/>
            <person name="Murdoch R.W."/>
            <person name="Higgins S."/>
            <person name="Loffler F."/>
        </authorList>
    </citation>
    <scope>NUCLEOTIDE SEQUENCE</scope>
</reference>
<organism evidence="1">
    <name type="scientific">bioreactor metagenome</name>
    <dbReference type="NCBI Taxonomy" id="1076179"/>
    <lineage>
        <taxon>unclassified sequences</taxon>
        <taxon>metagenomes</taxon>
        <taxon>ecological metagenomes</taxon>
    </lineage>
</organism>